<reference evidence="2" key="1">
    <citation type="submission" date="2021-06" db="EMBL/GenBank/DDBJ databases">
        <authorList>
            <person name="Kallberg Y."/>
            <person name="Tangrot J."/>
            <person name="Rosling A."/>
        </authorList>
    </citation>
    <scope>NUCLEOTIDE SEQUENCE</scope>
    <source>
        <strain evidence="2">BR232B</strain>
    </source>
</reference>
<dbReference type="AlphaFoldDB" id="A0A9N9EF05"/>
<proteinExistence type="predicted"/>
<feature type="region of interest" description="Disordered" evidence="1">
    <location>
        <begin position="32"/>
        <end position="52"/>
    </location>
</feature>
<gene>
    <name evidence="2" type="ORF">PBRASI_LOCUS11361</name>
</gene>
<evidence type="ECO:0000256" key="1">
    <source>
        <dbReference type="SAM" id="MobiDB-lite"/>
    </source>
</evidence>
<sequence>VMFDHAGVEMIIVTRKPSLQKTSKCHFNSTTNTSFSSFSSTRSSTGANSAVTVDSTDAPEKCQAAIIETCGGIRGTIPHRTTFEFGTQDGRGATLNILQ</sequence>
<name>A0A9N9EF05_9GLOM</name>
<evidence type="ECO:0000313" key="2">
    <source>
        <dbReference type="EMBL" id="CAG8672140.1"/>
    </source>
</evidence>
<dbReference type="Proteomes" id="UP000789739">
    <property type="component" value="Unassembled WGS sequence"/>
</dbReference>
<keyword evidence="3" id="KW-1185">Reference proteome</keyword>
<accession>A0A9N9EF05</accession>
<feature type="non-terminal residue" evidence="2">
    <location>
        <position position="1"/>
    </location>
</feature>
<dbReference type="EMBL" id="CAJVPI010005142">
    <property type="protein sequence ID" value="CAG8672140.1"/>
    <property type="molecule type" value="Genomic_DNA"/>
</dbReference>
<organism evidence="2 3">
    <name type="scientific">Paraglomus brasilianum</name>
    <dbReference type="NCBI Taxonomy" id="144538"/>
    <lineage>
        <taxon>Eukaryota</taxon>
        <taxon>Fungi</taxon>
        <taxon>Fungi incertae sedis</taxon>
        <taxon>Mucoromycota</taxon>
        <taxon>Glomeromycotina</taxon>
        <taxon>Glomeromycetes</taxon>
        <taxon>Paraglomerales</taxon>
        <taxon>Paraglomeraceae</taxon>
        <taxon>Paraglomus</taxon>
    </lineage>
</organism>
<comment type="caution">
    <text evidence="2">The sequence shown here is derived from an EMBL/GenBank/DDBJ whole genome shotgun (WGS) entry which is preliminary data.</text>
</comment>
<feature type="compositionally biased region" description="Low complexity" evidence="1">
    <location>
        <begin position="32"/>
        <end position="49"/>
    </location>
</feature>
<protein>
    <submittedName>
        <fullName evidence="2">3339_t:CDS:1</fullName>
    </submittedName>
</protein>
<evidence type="ECO:0000313" key="3">
    <source>
        <dbReference type="Proteomes" id="UP000789739"/>
    </source>
</evidence>
<feature type="non-terminal residue" evidence="2">
    <location>
        <position position="99"/>
    </location>
</feature>